<sequence length="33" mass="3821">MNDIGMIKILYTFQNGLGSQSSRMIISRLQWMS</sequence>
<accession>A0A0A9B7M2</accession>
<evidence type="ECO:0000313" key="1">
    <source>
        <dbReference type="EMBL" id="JAD57195.1"/>
    </source>
</evidence>
<organism evidence="1">
    <name type="scientific">Arundo donax</name>
    <name type="common">Giant reed</name>
    <name type="synonym">Donax arundinaceus</name>
    <dbReference type="NCBI Taxonomy" id="35708"/>
    <lineage>
        <taxon>Eukaryota</taxon>
        <taxon>Viridiplantae</taxon>
        <taxon>Streptophyta</taxon>
        <taxon>Embryophyta</taxon>
        <taxon>Tracheophyta</taxon>
        <taxon>Spermatophyta</taxon>
        <taxon>Magnoliopsida</taxon>
        <taxon>Liliopsida</taxon>
        <taxon>Poales</taxon>
        <taxon>Poaceae</taxon>
        <taxon>PACMAD clade</taxon>
        <taxon>Arundinoideae</taxon>
        <taxon>Arundineae</taxon>
        <taxon>Arundo</taxon>
    </lineage>
</organism>
<protein>
    <submittedName>
        <fullName evidence="1">Uncharacterized protein</fullName>
    </submittedName>
</protein>
<dbReference type="AlphaFoldDB" id="A0A0A9B7M2"/>
<dbReference type="EMBL" id="GBRH01240700">
    <property type="protein sequence ID" value="JAD57195.1"/>
    <property type="molecule type" value="Transcribed_RNA"/>
</dbReference>
<name>A0A0A9B7M2_ARUDO</name>
<reference evidence="1" key="1">
    <citation type="submission" date="2014-09" db="EMBL/GenBank/DDBJ databases">
        <authorList>
            <person name="Magalhaes I.L.F."/>
            <person name="Oliveira U."/>
            <person name="Santos F.R."/>
            <person name="Vidigal T.H.D.A."/>
            <person name="Brescovit A.D."/>
            <person name="Santos A.J."/>
        </authorList>
    </citation>
    <scope>NUCLEOTIDE SEQUENCE</scope>
    <source>
        <tissue evidence="1">Shoot tissue taken approximately 20 cm above the soil surface</tissue>
    </source>
</reference>
<proteinExistence type="predicted"/>
<reference evidence="1" key="2">
    <citation type="journal article" date="2015" name="Data Brief">
        <title>Shoot transcriptome of the giant reed, Arundo donax.</title>
        <authorList>
            <person name="Barrero R.A."/>
            <person name="Guerrero F.D."/>
            <person name="Moolhuijzen P."/>
            <person name="Goolsby J.A."/>
            <person name="Tidwell J."/>
            <person name="Bellgard S.E."/>
            <person name="Bellgard M.I."/>
        </authorList>
    </citation>
    <scope>NUCLEOTIDE SEQUENCE</scope>
    <source>
        <tissue evidence="1">Shoot tissue taken approximately 20 cm above the soil surface</tissue>
    </source>
</reference>